<feature type="chain" id="PRO_5020653458" evidence="4">
    <location>
        <begin position="22"/>
        <end position="86"/>
    </location>
</feature>
<sequence>MKTQIFAAILGLAMVSILSFASEIEESALHEEISEVLNEISEVPQPQERECKWFWGTCNHDGDCCKHLGCKRKWPHICLWDGTWKK</sequence>
<keyword evidence="2" id="KW-0964">Secreted</keyword>
<comment type="subcellular location">
    <subcellularLocation>
        <location evidence="1">Secreted</location>
    </subcellularLocation>
</comment>
<organism evidence="5">
    <name type="scientific">Liphistius thaleban</name>
    <dbReference type="NCBI Taxonomy" id="1905330"/>
    <lineage>
        <taxon>Eukaryota</taxon>
        <taxon>Metazoa</taxon>
        <taxon>Ecdysozoa</taxon>
        <taxon>Arthropoda</taxon>
        <taxon>Chelicerata</taxon>
        <taxon>Arachnida</taxon>
        <taxon>Araneae</taxon>
        <taxon>Mesothelae</taxon>
        <taxon>Liphistiidae</taxon>
        <taxon>Liphistius</taxon>
    </lineage>
</organism>
<keyword evidence="3" id="KW-1015">Disulfide bond</keyword>
<dbReference type="Pfam" id="PF07740">
    <property type="entry name" value="Toxin_12"/>
    <property type="match status" value="1"/>
</dbReference>
<dbReference type="AlphaFoldDB" id="A0A4Q8K3D6"/>
<proteinExistence type="predicted"/>
<evidence type="ECO:0000313" key="5">
    <source>
        <dbReference type="EMBL" id="SNX34003.1"/>
    </source>
</evidence>
<dbReference type="InterPro" id="IPR011696">
    <property type="entry name" value="Huwentoxin-1"/>
</dbReference>
<dbReference type="GO" id="GO:0005576">
    <property type="term" value="C:extracellular region"/>
    <property type="evidence" value="ECO:0007669"/>
    <property type="project" value="UniProtKB-SubCell"/>
</dbReference>
<reference evidence="5" key="1">
    <citation type="submission" date="2017-05" db="EMBL/GenBank/DDBJ databases">
        <authorList>
            <person name="QRISCLOUD D."/>
        </authorList>
    </citation>
    <scope>NUCLEOTIDE SEQUENCE</scope>
</reference>
<dbReference type="GO" id="GO:0008200">
    <property type="term" value="F:ion channel inhibitor activity"/>
    <property type="evidence" value="ECO:0007669"/>
    <property type="project" value="InterPro"/>
</dbReference>
<name>A0A4Q8K3D6_9ARAC</name>
<protein>
    <submittedName>
        <fullName evidence="5">U59-Liphistoxin-Lth1b_1</fullName>
    </submittedName>
</protein>
<keyword evidence="4" id="KW-0732">Signal</keyword>
<evidence type="ECO:0000256" key="3">
    <source>
        <dbReference type="ARBA" id="ARBA00023157"/>
    </source>
</evidence>
<evidence type="ECO:0000256" key="2">
    <source>
        <dbReference type="ARBA" id="ARBA00022525"/>
    </source>
</evidence>
<feature type="signal peptide" evidence="4">
    <location>
        <begin position="1"/>
        <end position="21"/>
    </location>
</feature>
<dbReference type="SUPFAM" id="SSF57059">
    <property type="entry name" value="omega toxin-like"/>
    <property type="match status" value="1"/>
</dbReference>
<accession>A0A4Q8K3D6</accession>
<evidence type="ECO:0000256" key="4">
    <source>
        <dbReference type="SAM" id="SignalP"/>
    </source>
</evidence>
<evidence type="ECO:0000256" key="1">
    <source>
        <dbReference type="ARBA" id="ARBA00004613"/>
    </source>
</evidence>
<dbReference type="EMBL" id="HAHM01000116">
    <property type="protein sequence ID" value="SNX34003.1"/>
    <property type="molecule type" value="Transcribed_RNA"/>
</dbReference>
<reference evidence="5" key="2">
    <citation type="submission" date="2019-05" db="EMBL/GenBank/DDBJ databases">
        <title>Unravelling the molecular evolution of spider venoms.</title>
        <authorList>
            <person name="Pineda S."/>
        </authorList>
    </citation>
    <scope>NUCLEOTIDE SEQUENCE</scope>
</reference>